<reference evidence="3 4" key="2">
    <citation type="submission" date="2018-11" db="EMBL/GenBank/DDBJ databases">
        <authorList>
            <consortium name="Pathogen Informatics"/>
        </authorList>
    </citation>
    <scope>NUCLEOTIDE SEQUENCE [LARGE SCALE GENOMIC DNA]</scope>
    <source>
        <strain evidence="3 4">MHpl1</strain>
    </source>
</reference>
<evidence type="ECO:0000313" key="3">
    <source>
        <dbReference type="EMBL" id="VDO71447.1"/>
    </source>
</evidence>
<dbReference type="Gene3D" id="2.60.40.3770">
    <property type="match status" value="1"/>
</dbReference>
<name>A0A0N4X2B8_HAEPC</name>
<evidence type="ECO:0000313" key="5">
    <source>
        <dbReference type="WBParaSite" id="HPLM_0001850201-mRNA-1"/>
    </source>
</evidence>
<proteinExistence type="predicted"/>
<sequence>MRADCECSPAENQVVCRCEEDDVRKAFSNIEQVLPLIHQQKHFSQHPHHAVIAKVEQDVTPETTLNLKEAVTDVRTENEDDICFIENTDLTGCYQCNKGARALVICKSTYNNVSAEVECRKGSFTIPSGQKSQLNFLFDSVYILYSVRCGLTPKQFEVKEILTSIQKDIGELTQKTISQDEAIKSILERIDSLCIAKANREQEPDLDPREHENESLQDNEASETQGKEVEPKEDLELLDDDDLELDNEPEDLELRRPTDYPGHFQRLDLEERMTELWAFLRSHREVPERKFREVELMREQDCYLICSFCLAKGQHYSNS</sequence>
<reference evidence="5" key="1">
    <citation type="submission" date="2017-02" db="UniProtKB">
        <authorList>
            <consortium name="WormBaseParasite"/>
        </authorList>
    </citation>
    <scope>IDENTIFICATION</scope>
</reference>
<dbReference type="Proteomes" id="UP000268014">
    <property type="component" value="Unassembled WGS sequence"/>
</dbReference>
<feature type="compositionally biased region" description="Basic and acidic residues" evidence="1">
    <location>
        <begin position="199"/>
        <end position="214"/>
    </location>
</feature>
<organism evidence="5">
    <name type="scientific">Haemonchus placei</name>
    <name type="common">Barber's pole worm</name>
    <dbReference type="NCBI Taxonomy" id="6290"/>
    <lineage>
        <taxon>Eukaryota</taxon>
        <taxon>Metazoa</taxon>
        <taxon>Ecdysozoa</taxon>
        <taxon>Nematoda</taxon>
        <taxon>Chromadorea</taxon>
        <taxon>Rhabditida</taxon>
        <taxon>Rhabditina</taxon>
        <taxon>Rhabditomorpha</taxon>
        <taxon>Strongyloidea</taxon>
        <taxon>Trichostrongylidae</taxon>
        <taxon>Haemonchus</taxon>
    </lineage>
</organism>
<accession>A0A0N4X2B8</accession>
<dbReference type="EMBL" id="UZAF01020617">
    <property type="protein sequence ID" value="VDO71447.1"/>
    <property type="molecule type" value="Genomic_DNA"/>
</dbReference>
<dbReference type="AlphaFoldDB" id="A0A0N4X2B8"/>
<evidence type="ECO:0000313" key="4">
    <source>
        <dbReference type="Proteomes" id="UP000268014"/>
    </source>
</evidence>
<feature type="domain" description="Phlebovirus glycoprotein G2 fusion" evidence="2">
    <location>
        <begin position="2"/>
        <end position="60"/>
    </location>
</feature>
<dbReference type="WBParaSite" id="HPLM_0001850201-mRNA-1">
    <property type="protein sequence ID" value="HPLM_0001850201-mRNA-1"/>
    <property type="gene ID" value="HPLM_0001850201"/>
</dbReference>
<dbReference type="OrthoDB" id="5868079at2759"/>
<feature type="region of interest" description="Disordered" evidence="1">
    <location>
        <begin position="199"/>
        <end position="243"/>
    </location>
</feature>
<keyword evidence="4" id="KW-1185">Reference proteome</keyword>
<dbReference type="Pfam" id="PF07245">
    <property type="entry name" value="Phlebovirus_G2"/>
    <property type="match status" value="1"/>
</dbReference>
<evidence type="ECO:0000259" key="2">
    <source>
        <dbReference type="Pfam" id="PF07245"/>
    </source>
</evidence>
<evidence type="ECO:0000256" key="1">
    <source>
        <dbReference type="SAM" id="MobiDB-lite"/>
    </source>
</evidence>
<dbReference type="InterPro" id="IPR009878">
    <property type="entry name" value="Phlebovirus_G2_fusion"/>
</dbReference>
<gene>
    <name evidence="3" type="ORF">HPLM_LOCUS18494</name>
</gene>
<feature type="compositionally biased region" description="Basic and acidic residues" evidence="1">
    <location>
        <begin position="225"/>
        <end position="235"/>
    </location>
</feature>
<protein>
    <submittedName>
        <fullName evidence="5">Phlebovirus_G2 domain-containing protein</fullName>
    </submittedName>
</protein>